<feature type="compositionally biased region" description="Polar residues" evidence="1">
    <location>
        <begin position="1"/>
        <end position="12"/>
    </location>
</feature>
<name>A0AAX4KFI6_9TREE</name>
<dbReference type="GeneID" id="91101644"/>
<dbReference type="RefSeq" id="XP_066082736.1">
    <property type="nucleotide sequence ID" value="XM_066226639.1"/>
</dbReference>
<dbReference type="AlphaFoldDB" id="A0AAX4KFI6"/>
<feature type="region of interest" description="Disordered" evidence="1">
    <location>
        <begin position="1"/>
        <end position="36"/>
    </location>
</feature>
<evidence type="ECO:0008006" key="4">
    <source>
        <dbReference type="Google" id="ProtNLM"/>
    </source>
</evidence>
<reference evidence="2 3" key="1">
    <citation type="submission" date="2024-01" db="EMBL/GenBank/DDBJ databases">
        <title>Comparative genomics of Cryptococcus and Kwoniella reveals pathogenesis evolution and contrasting modes of karyotype evolution via chromosome fusion or intercentromeric recombination.</title>
        <authorList>
            <person name="Coelho M.A."/>
            <person name="David-Palma M."/>
            <person name="Shea T."/>
            <person name="Bowers K."/>
            <person name="McGinley-Smith S."/>
            <person name="Mohammad A.W."/>
            <person name="Gnirke A."/>
            <person name="Yurkov A.M."/>
            <person name="Nowrousian M."/>
            <person name="Sun S."/>
            <person name="Cuomo C.A."/>
            <person name="Heitman J."/>
        </authorList>
    </citation>
    <scope>NUCLEOTIDE SEQUENCE [LARGE SCALE GENOMIC DNA]</scope>
    <source>
        <strain evidence="2 3">PYCC6329</strain>
    </source>
</reference>
<evidence type="ECO:0000313" key="3">
    <source>
        <dbReference type="Proteomes" id="UP001358614"/>
    </source>
</evidence>
<dbReference type="KEGG" id="ker:91101644"/>
<dbReference type="EMBL" id="CP144089">
    <property type="protein sequence ID" value="WWD04769.1"/>
    <property type="molecule type" value="Genomic_DNA"/>
</dbReference>
<evidence type="ECO:0000313" key="2">
    <source>
        <dbReference type="EMBL" id="WWD04769.1"/>
    </source>
</evidence>
<organism evidence="2 3">
    <name type="scientific">Kwoniella europaea PYCC6329</name>
    <dbReference type="NCBI Taxonomy" id="1423913"/>
    <lineage>
        <taxon>Eukaryota</taxon>
        <taxon>Fungi</taxon>
        <taxon>Dikarya</taxon>
        <taxon>Basidiomycota</taxon>
        <taxon>Agaricomycotina</taxon>
        <taxon>Tremellomycetes</taxon>
        <taxon>Tremellales</taxon>
        <taxon>Cryptococcaceae</taxon>
        <taxon>Kwoniella</taxon>
    </lineage>
</organism>
<sequence>MEPNQQQPSANVGMSKGLPVAQPSKENQQQQQSQVQGEEVSRLRGGGCCAWLTCGLCTCACWEICCD</sequence>
<accession>A0AAX4KFI6</accession>
<protein>
    <recommendedName>
        <fullName evidence="4">Cysteine-rich transmembrane CYSTM domain-containing protein</fullName>
    </recommendedName>
</protein>
<gene>
    <name evidence="2" type="ORF">V865_002840</name>
</gene>
<evidence type="ECO:0000256" key="1">
    <source>
        <dbReference type="SAM" id="MobiDB-lite"/>
    </source>
</evidence>
<proteinExistence type="predicted"/>
<dbReference type="Proteomes" id="UP001358614">
    <property type="component" value="Chromosome 1"/>
</dbReference>
<keyword evidence="3" id="KW-1185">Reference proteome</keyword>